<feature type="transmembrane region" description="Helical" evidence="1">
    <location>
        <begin position="54"/>
        <end position="75"/>
    </location>
</feature>
<dbReference type="AlphaFoldDB" id="A0A9W7AN43"/>
<feature type="non-terminal residue" evidence="2">
    <location>
        <position position="367"/>
    </location>
</feature>
<dbReference type="EMBL" id="BRXZ01001486">
    <property type="protein sequence ID" value="GMH72382.1"/>
    <property type="molecule type" value="Genomic_DNA"/>
</dbReference>
<protein>
    <submittedName>
        <fullName evidence="2">Uncharacterized protein</fullName>
    </submittedName>
</protein>
<evidence type="ECO:0000313" key="2">
    <source>
        <dbReference type="EMBL" id="GMH72382.1"/>
    </source>
</evidence>
<proteinExistence type="predicted"/>
<keyword evidence="1" id="KW-1133">Transmembrane helix</keyword>
<gene>
    <name evidence="2" type="ORF">TrRE_jg9547</name>
</gene>
<comment type="caution">
    <text evidence="2">The sequence shown here is derived from an EMBL/GenBank/DDBJ whole genome shotgun (WGS) entry which is preliminary data.</text>
</comment>
<dbReference type="Proteomes" id="UP001165082">
    <property type="component" value="Unassembled WGS sequence"/>
</dbReference>
<feature type="transmembrane region" description="Helical" evidence="1">
    <location>
        <begin position="241"/>
        <end position="264"/>
    </location>
</feature>
<dbReference type="OrthoDB" id="2156279at2759"/>
<feature type="transmembrane region" description="Helical" evidence="1">
    <location>
        <begin position="208"/>
        <end position="229"/>
    </location>
</feature>
<evidence type="ECO:0000313" key="3">
    <source>
        <dbReference type="Proteomes" id="UP001165082"/>
    </source>
</evidence>
<feature type="transmembrane region" description="Helical" evidence="1">
    <location>
        <begin position="178"/>
        <end position="196"/>
    </location>
</feature>
<reference evidence="2" key="1">
    <citation type="submission" date="2022-07" db="EMBL/GenBank/DDBJ databases">
        <title>Genome analysis of Parmales, a sister group of diatoms, reveals the evolutionary specialization of diatoms from phago-mixotrophs to photoautotrophs.</title>
        <authorList>
            <person name="Ban H."/>
            <person name="Sato S."/>
            <person name="Yoshikawa S."/>
            <person name="Kazumasa Y."/>
            <person name="Nakamura Y."/>
            <person name="Ichinomiya M."/>
            <person name="Saitoh K."/>
            <person name="Sato N."/>
            <person name="Blanc-Mathieu R."/>
            <person name="Endo H."/>
            <person name="Kuwata A."/>
            <person name="Ogata H."/>
        </authorList>
    </citation>
    <scope>NUCLEOTIDE SEQUENCE</scope>
</reference>
<name>A0A9W7AN43_9STRA</name>
<evidence type="ECO:0000256" key="1">
    <source>
        <dbReference type="SAM" id="Phobius"/>
    </source>
</evidence>
<accession>A0A9W7AN43</accession>
<keyword evidence="1" id="KW-0472">Membrane</keyword>
<keyword evidence="1" id="KW-0812">Transmembrane</keyword>
<sequence length="367" mass="42115">MMAMRRFFAFFGLSPYKTKFRAHRMGGICFLTAYASAWLCYVFAYDTFIQKRVPLFPAILGLFQAVSASLTFWFLPKEKDSGFFSDKGILSKLFVRENIFYQLITTFGPFYYLLQEQLEGHALGRPLVVLFVFLPYALLRPVFPTTRFDYAQEGKKVGKYRSEENKAFYEMSTTLIRYFYIWGKHVMGMGFNYLFFLKKISPSDMRSWGWPLFLLNCGTVSIAVFLHTLRFKNLLRPRLSHGIYVTMAYLSFISVPFLCIKLWQEWQVGLVIGGGIFVNTRRDKLLMNSWWLLAMVLVSAKRWPDLTASHLGPAFRVSLETAMNLGWITAMASALLRGRSSASGAREVAERATAQVGGMEVSQEESS</sequence>
<keyword evidence="3" id="KW-1185">Reference proteome</keyword>
<organism evidence="2 3">
    <name type="scientific">Triparma retinervis</name>
    <dbReference type="NCBI Taxonomy" id="2557542"/>
    <lineage>
        <taxon>Eukaryota</taxon>
        <taxon>Sar</taxon>
        <taxon>Stramenopiles</taxon>
        <taxon>Ochrophyta</taxon>
        <taxon>Bolidophyceae</taxon>
        <taxon>Parmales</taxon>
        <taxon>Triparmaceae</taxon>
        <taxon>Triparma</taxon>
    </lineage>
</organism>